<reference evidence="1 2" key="1">
    <citation type="submission" date="2019-02" db="EMBL/GenBank/DDBJ databases">
        <title>WGS of Pseudoxanthomonas species novum from clinical isolates.</title>
        <authorList>
            <person name="Bernier A.-M."/>
            <person name="Bernard K."/>
            <person name="Vachon A."/>
        </authorList>
    </citation>
    <scope>NUCLEOTIDE SEQUENCE [LARGE SCALE GENOMIC DNA]</scope>
    <source>
        <strain evidence="1 2">NML171200</strain>
    </source>
</reference>
<dbReference type="PROSITE" id="PS51257">
    <property type="entry name" value="PROKAR_LIPOPROTEIN"/>
    <property type="match status" value="1"/>
</dbReference>
<protein>
    <recommendedName>
        <fullName evidence="3">Peptidase inhibitor I78 family protein</fullName>
    </recommendedName>
</protein>
<evidence type="ECO:0000313" key="2">
    <source>
        <dbReference type="Proteomes" id="UP000292627"/>
    </source>
</evidence>
<evidence type="ECO:0008006" key="3">
    <source>
        <dbReference type="Google" id="ProtNLM"/>
    </source>
</evidence>
<accession>A0A4Q8LGB6</accession>
<dbReference type="RefSeq" id="WP_130550033.1">
    <property type="nucleotide sequence ID" value="NZ_SHMC01000001.1"/>
</dbReference>
<proteinExistence type="predicted"/>
<organism evidence="1 2">
    <name type="scientific">Pseudoxanthomonas winnipegensis</name>
    <dbReference type="NCBI Taxonomy" id="2480810"/>
    <lineage>
        <taxon>Bacteria</taxon>
        <taxon>Pseudomonadati</taxon>
        <taxon>Pseudomonadota</taxon>
        <taxon>Gammaproteobacteria</taxon>
        <taxon>Lysobacterales</taxon>
        <taxon>Lysobacteraceae</taxon>
        <taxon>Pseudoxanthomonas</taxon>
    </lineage>
</organism>
<name>A0A4Q8LGB6_9GAMM</name>
<gene>
    <name evidence="1" type="ORF">EA660_02630</name>
</gene>
<dbReference type="EMBL" id="SHMC01000001">
    <property type="protein sequence ID" value="TAA28500.1"/>
    <property type="molecule type" value="Genomic_DNA"/>
</dbReference>
<dbReference type="OrthoDB" id="5988220at2"/>
<comment type="caution">
    <text evidence="1">The sequence shown here is derived from an EMBL/GenBank/DDBJ whole genome shotgun (WGS) entry which is preliminary data.</text>
</comment>
<dbReference type="Gene3D" id="3.30.10.10">
    <property type="entry name" value="Trypsin Inhibitor V, subunit A"/>
    <property type="match status" value="1"/>
</dbReference>
<sequence>MRGNRALLGLSLGCALLAGCGGEKMMRCTSASGSWAIGRVAEQGVLDRIQAESRATRIRTLGAGETSADIGMDRVTVHVDAQDRITAVTCD</sequence>
<dbReference type="AlphaFoldDB" id="A0A4Q8LGB6"/>
<evidence type="ECO:0000313" key="1">
    <source>
        <dbReference type="EMBL" id="TAA28500.1"/>
    </source>
</evidence>
<dbReference type="Proteomes" id="UP000292627">
    <property type="component" value="Unassembled WGS sequence"/>
</dbReference>